<comment type="caution">
    <text evidence="3">The sequence shown here is derived from an EMBL/GenBank/DDBJ whole genome shotgun (WGS) entry which is preliminary data.</text>
</comment>
<dbReference type="NCBIfam" id="NF002043">
    <property type="entry name" value="PRK00870.1"/>
    <property type="match status" value="1"/>
</dbReference>
<evidence type="ECO:0000313" key="3">
    <source>
        <dbReference type="EMBL" id="KAJ02731.1"/>
    </source>
</evidence>
<dbReference type="RefSeq" id="WP_037908511.1">
    <property type="nucleotide sequence ID" value="NZ_JEMU01000009.1"/>
</dbReference>
<proteinExistence type="predicted"/>
<sequence length="302" mass="33234">MQFLRTDDAQFDGLSDYAFSPNYLEVDDTEGGVLRVHFIDEGPRDAAPVLLMHGEPTWSYLYRHMIPPLVEAGHRVIAPDLIGFGRSDKPTALEDYTYQRHVDWMVSAVQQLDLQGITLFAQDWGGLIGLRLVAAMPDRFARLVVGNTALPTGDQPMNKAFESWREYALTVPDFNAGRIIYGGTTTKLTEAEVAAYNAPFPDDRYQAGARKFPALVPSTPDDPAAPANRAAWKVLSGLSLPVLTTFGADDKIMAGVEKVFQNQMPGAAGQDHVILPDAGHFLQEDVGPELARRIAEFIEKTC</sequence>
<keyword evidence="1 3" id="KW-0378">Hydrolase</keyword>
<dbReference type="InterPro" id="IPR051340">
    <property type="entry name" value="Haloalkane_dehalogenase"/>
</dbReference>
<dbReference type="PANTHER" id="PTHR42977:SF3">
    <property type="entry name" value="AB HYDROLASE-1 DOMAIN-CONTAINING PROTEIN"/>
    <property type="match status" value="1"/>
</dbReference>
<dbReference type="GO" id="GO:0004301">
    <property type="term" value="F:epoxide hydrolase activity"/>
    <property type="evidence" value="ECO:0007669"/>
    <property type="project" value="TreeGrafter"/>
</dbReference>
<dbReference type="AlphaFoldDB" id="A0A061SM14"/>
<accession>A0A061SM14</accession>
<organism evidence="3 4">
    <name type="scientific">Sulfitobacter mediterraneus</name>
    <dbReference type="NCBI Taxonomy" id="83219"/>
    <lineage>
        <taxon>Bacteria</taxon>
        <taxon>Pseudomonadati</taxon>
        <taxon>Pseudomonadota</taxon>
        <taxon>Alphaproteobacteria</taxon>
        <taxon>Rhodobacterales</taxon>
        <taxon>Roseobacteraceae</taxon>
        <taxon>Sulfitobacter</taxon>
    </lineage>
</organism>
<dbReference type="PRINTS" id="PR00111">
    <property type="entry name" value="ABHYDROLASE"/>
</dbReference>
<evidence type="ECO:0000259" key="2">
    <source>
        <dbReference type="Pfam" id="PF00561"/>
    </source>
</evidence>
<name>A0A061SM14_9RHOB</name>
<evidence type="ECO:0000256" key="1">
    <source>
        <dbReference type="ARBA" id="ARBA00022801"/>
    </source>
</evidence>
<dbReference type="EC" id="3.8.1.5" evidence="3"/>
<dbReference type="PRINTS" id="PR00412">
    <property type="entry name" value="EPOXHYDRLASE"/>
</dbReference>
<dbReference type="Gene3D" id="3.40.50.1820">
    <property type="entry name" value="alpha/beta hydrolase"/>
    <property type="match status" value="1"/>
</dbReference>
<dbReference type="EMBL" id="JEMU01000009">
    <property type="protein sequence ID" value="KAJ02731.1"/>
    <property type="molecule type" value="Genomic_DNA"/>
</dbReference>
<dbReference type="GO" id="GO:0018786">
    <property type="term" value="F:haloalkane dehalogenase activity"/>
    <property type="evidence" value="ECO:0007669"/>
    <property type="project" value="UniProtKB-EC"/>
</dbReference>
<protein>
    <submittedName>
        <fullName evidence="3">Haloalkane dehalogenase</fullName>
        <ecNumber evidence="3">3.8.1.5</ecNumber>
    </submittedName>
</protein>
<keyword evidence="4" id="KW-1185">Reference proteome</keyword>
<dbReference type="STRING" id="83219.PM02_11565"/>
<dbReference type="InterPro" id="IPR029058">
    <property type="entry name" value="AB_hydrolase_fold"/>
</dbReference>
<dbReference type="eggNOG" id="COG0596">
    <property type="taxonomic scope" value="Bacteria"/>
</dbReference>
<evidence type="ECO:0000313" key="4">
    <source>
        <dbReference type="Proteomes" id="UP000027337"/>
    </source>
</evidence>
<dbReference type="InterPro" id="IPR000639">
    <property type="entry name" value="Epox_hydrolase-like"/>
</dbReference>
<dbReference type="Proteomes" id="UP000027337">
    <property type="component" value="Unassembled WGS sequence"/>
</dbReference>
<dbReference type="InterPro" id="IPR000073">
    <property type="entry name" value="AB_hydrolase_1"/>
</dbReference>
<gene>
    <name evidence="3" type="ORF">PM02_11565</name>
</gene>
<dbReference type="PANTHER" id="PTHR42977">
    <property type="entry name" value="HYDROLASE-RELATED"/>
    <property type="match status" value="1"/>
</dbReference>
<feature type="domain" description="AB hydrolase-1" evidence="2">
    <location>
        <begin position="48"/>
        <end position="285"/>
    </location>
</feature>
<dbReference type="Pfam" id="PF00561">
    <property type="entry name" value="Abhydrolase_1"/>
    <property type="match status" value="1"/>
</dbReference>
<reference evidence="3 4" key="1">
    <citation type="journal article" date="2014" name="Genome Announc.">
        <title>Draft Genome Sequences of Two Isolates of the Roseobacter Group, Sulfitobacter sp. Strains 3SOLIMAR09 and 1FIGIMAR09, from Harbors of Mallorca Island (Mediterranean Sea).</title>
        <authorList>
            <person name="Mas-Llado M."/>
            <person name="Pina-Villalonga J.M."/>
            <person name="Brunet-Galmes I."/>
            <person name="Nogales B."/>
            <person name="Bosch R."/>
        </authorList>
    </citation>
    <scope>NUCLEOTIDE SEQUENCE [LARGE SCALE GENOMIC DNA]</scope>
    <source>
        <strain evidence="3 4">1FIGIMAR09</strain>
    </source>
</reference>
<dbReference type="SUPFAM" id="SSF53474">
    <property type="entry name" value="alpha/beta-Hydrolases"/>
    <property type="match status" value="1"/>
</dbReference>